<dbReference type="InterPro" id="IPR001212">
    <property type="entry name" value="Somatomedin_B_dom"/>
</dbReference>
<feature type="compositionally biased region" description="Polar residues" evidence="3">
    <location>
        <begin position="441"/>
        <end position="452"/>
    </location>
</feature>
<dbReference type="SMART" id="SM00032">
    <property type="entry name" value="CCP"/>
    <property type="match status" value="2"/>
</dbReference>
<keyword evidence="5" id="KW-0732">Signal</keyword>
<dbReference type="InterPro" id="IPR000998">
    <property type="entry name" value="MAM_dom"/>
</dbReference>
<dbReference type="Pfam" id="PF01033">
    <property type="entry name" value="Somatomedin_B"/>
    <property type="match status" value="1"/>
</dbReference>
<feature type="domain" description="Sushi" evidence="7">
    <location>
        <begin position="26"/>
        <end position="79"/>
    </location>
</feature>
<dbReference type="GO" id="GO:0016020">
    <property type="term" value="C:membrane"/>
    <property type="evidence" value="ECO:0007669"/>
    <property type="project" value="InterPro"/>
</dbReference>
<dbReference type="PROSITE" id="PS50923">
    <property type="entry name" value="SUSHI"/>
    <property type="match status" value="2"/>
</dbReference>
<feature type="domain" description="MAM" evidence="6">
    <location>
        <begin position="141"/>
        <end position="308"/>
    </location>
</feature>
<evidence type="ECO:0000259" key="8">
    <source>
        <dbReference type="PROSITE" id="PS50958"/>
    </source>
</evidence>
<comment type="caution">
    <text evidence="9">The sequence shown here is derived from an EMBL/GenBank/DDBJ whole genome shotgun (WGS) entry which is preliminary data.</text>
</comment>
<dbReference type="Gene3D" id="2.60.120.200">
    <property type="match status" value="1"/>
</dbReference>
<dbReference type="Gene3D" id="4.10.410.20">
    <property type="match status" value="1"/>
</dbReference>
<dbReference type="SUPFAM" id="SSF49899">
    <property type="entry name" value="Concanavalin A-like lectins/glucanases"/>
    <property type="match status" value="1"/>
</dbReference>
<evidence type="ECO:0000256" key="4">
    <source>
        <dbReference type="SAM" id="Phobius"/>
    </source>
</evidence>
<feature type="domain" description="SMB" evidence="8">
    <location>
        <begin position="333"/>
        <end position="383"/>
    </location>
</feature>
<dbReference type="InterPro" id="IPR035976">
    <property type="entry name" value="Sushi/SCR/CCP_sf"/>
</dbReference>
<dbReference type="AlphaFoldDB" id="A0AAW2FGB2"/>
<dbReference type="Proteomes" id="UP001430953">
    <property type="component" value="Unassembled WGS sequence"/>
</dbReference>
<dbReference type="InterPro" id="IPR000436">
    <property type="entry name" value="Sushi_SCR_CCP_dom"/>
</dbReference>
<dbReference type="SUPFAM" id="SSF90188">
    <property type="entry name" value="Somatomedin B domain"/>
    <property type="match status" value="1"/>
</dbReference>
<keyword evidence="4" id="KW-1133">Transmembrane helix</keyword>
<dbReference type="PROSITE" id="PS50958">
    <property type="entry name" value="SMB_2"/>
    <property type="match status" value="1"/>
</dbReference>
<feature type="chain" id="PRO_5043396837" evidence="5">
    <location>
        <begin position="18"/>
        <end position="678"/>
    </location>
</feature>
<feature type="signal peptide" evidence="5">
    <location>
        <begin position="1"/>
        <end position="17"/>
    </location>
</feature>
<reference evidence="9 10" key="1">
    <citation type="submission" date="2023-03" db="EMBL/GenBank/DDBJ databases">
        <title>High recombination rates correlate with genetic variation in Cardiocondyla obscurior ants.</title>
        <authorList>
            <person name="Errbii M."/>
        </authorList>
    </citation>
    <scope>NUCLEOTIDE SEQUENCE [LARGE SCALE GENOMIC DNA]</scope>
    <source>
        <strain evidence="9">Alpha-2009</strain>
        <tissue evidence="9">Whole body</tissue>
    </source>
</reference>
<evidence type="ECO:0000313" key="10">
    <source>
        <dbReference type="Proteomes" id="UP001430953"/>
    </source>
</evidence>
<dbReference type="Pfam" id="PF00629">
    <property type="entry name" value="MAM"/>
    <property type="match status" value="1"/>
</dbReference>
<evidence type="ECO:0000256" key="5">
    <source>
        <dbReference type="SAM" id="SignalP"/>
    </source>
</evidence>
<comment type="caution">
    <text evidence="2">Lacks conserved residue(s) required for the propagation of feature annotation.</text>
</comment>
<evidence type="ECO:0000256" key="1">
    <source>
        <dbReference type="ARBA" id="ARBA00023157"/>
    </source>
</evidence>
<evidence type="ECO:0000259" key="6">
    <source>
        <dbReference type="PROSITE" id="PS50060"/>
    </source>
</evidence>
<accession>A0AAW2FGB2</accession>
<gene>
    <name evidence="9" type="ORF">PUN28_011434</name>
</gene>
<dbReference type="PROSITE" id="PS50060">
    <property type="entry name" value="MAM_2"/>
    <property type="match status" value="1"/>
</dbReference>
<dbReference type="EMBL" id="JADYXP020000011">
    <property type="protein sequence ID" value="KAL0114113.1"/>
    <property type="molecule type" value="Genomic_DNA"/>
</dbReference>
<keyword evidence="4" id="KW-0812">Transmembrane</keyword>
<keyword evidence="10" id="KW-1185">Reference proteome</keyword>
<keyword evidence="2" id="KW-0768">Sushi</keyword>
<evidence type="ECO:0000256" key="3">
    <source>
        <dbReference type="SAM" id="MobiDB-lite"/>
    </source>
</evidence>
<evidence type="ECO:0000259" key="7">
    <source>
        <dbReference type="PROSITE" id="PS50923"/>
    </source>
</evidence>
<dbReference type="Pfam" id="PF00084">
    <property type="entry name" value="Sushi"/>
    <property type="match status" value="2"/>
</dbReference>
<dbReference type="CDD" id="cd00033">
    <property type="entry name" value="CCP"/>
    <property type="match status" value="2"/>
</dbReference>
<dbReference type="InterPro" id="IPR051560">
    <property type="entry name" value="MAM_domain-containing"/>
</dbReference>
<dbReference type="SUPFAM" id="SSF57535">
    <property type="entry name" value="Complement control module/SCR domain"/>
    <property type="match status" value="2"/>
</dbReference>
<dbReference type="PROSITE" id="PS00524">
    <property type="entry name" value="SMB_1"/>
    <property type="match status" value="1"/>
</dbReference>
<sequence>MKCSSMILLLPVFFGQCIVFSWQVQMRCPTLQLTNGKTRLRARGRVVRFNCHDGFTLVGNKYSTCVRGQWDTPTPVCVNAECTAPSRPDHSIMVEKLYGAISMFFCEPGYSLVGNAEIYCDGRRWNGTVPYCRSLNASTPTKCDFESPDLCWWEQDPQHDFDWKRHNFETPSLHVGTGPTHDHTLGAGNDGHYLYIEASGRLVNDTARIVSPLYNSSLADSGCFSFWYHMYGATIGSLNLYFKQEDSAQRLMFTKNGNQGNQWFHGIFNLPEANASFQIIIEGVRGTSYVSDIAIDDVAILQGDECKVKNESTSVIVSDDEKYVTDQVEIINAQQTCRDRCVSSESFTPPPFGPESCLCTIDCAERSICCPDYVEYCILGYSTSLDSITTTITPVKNSTLTGFPINPKDDIDPYVSRWPTSTVLRPIMTTTVRAQTRKPSQRTTPVKSTQQVETKETPFASKTTSTTKYVELQDRPDMHEAERNPEKVKQGRGIEILEIVAAVGATSVLLFAAFAIAIIVIRRRKSYKRGASGSALSEDKMHRTIAIIVATVCCFLVLRTTAEEAVQQNQQSLDLGNVAIEDQVDGGAIHTREKRTLFLKKKLLGAGLLGFGLGVAKGYKAGYFSAPEVHHVYLSPPTKYVEYVEKPVYIERIVPKPIYKSAEYGPPPAWSQPDSSYG</sequence>
<evidence type="ECO:0000256" key="2">
    <source>
        <dbReference type="PROSITE-ProRule" id="PRU00302"/>
    </source>
</evidence>
<protein>
    <submittedName>
        <fullName evidence="9">Uncharacterized protein</fullName>
    </submittedName>
</protein>
<dbReference type="CDD" id="cd06263">
    <property type="entry name" value="MAM"/>
    <property type="match status" value="1"/>
</dbReference>
<name>A0AAW2FGB2_9HYME</name>
<dbReference type="Gene3D" id="2.10.70.10">
    <property type="entry name" value="Complement Module, domain 1"/>
    <property type="match status" value="2"/>
</dbReference>
<dbReference type="SMART" id="SM00137">
    <property type="entry name" value="MAM"/>
    <property type="match status" value="1"/>
</dbReference>
<feature type="region of interest" description="Disordered" evidence="3">
    <location>
        <begin position="434"/>
        <end position="465"/>
    </location>
</feature>
<keyword evidence="4" id="KW-0472">Membrane</keyword>
<proteinExistence type="predicted"/>
<dbReference type="InterPro" id="IPR036024">
    <property type="entry name" value="Somatomedin_B-like_dom_sf"/>
</dbReference>
<organism evidence="9 10">
    <name type="scientific">Cardiocondyla obscurior</name>
    <dbReference type="NCBI Taxonomy" id="286306"/>
    <lineage>
        <taxon>Eukaryota</taxon>
        <taxon>Metazoa</taxon>
        <taxon>Ecdysozoa</taxon>
        <taxon>Arthropoda</taxon>
        <taxon>Hexapoda</taxon>
        <taxon>Insecta</taxon>
        <taxon>Pterygota</taxon>
        <taxon>Neoptera</taxon>
        <taxon>Endopterygota</taxon>
        <taxon>Hymenoptera</taxon>
        <taxon>Apocrita</taxon>
        <taxon>Aculeata</taxon>
        <taxon>Formicoidea</taxon>
        <taxon>Formicidae</taxon>
        <taxon>Myrmicinae</taxon>
        <taxon>Cardiocondyla</taxon>
    </lineage>
</organism>
<dbReference type="PANTHER" id="PTHR23282">
    <property type="entry name" value="APICAL ENDOSOMAL GLYCOPROTEIN PRECURSOR"/>
    <property type="match status" value="1"/>
</dbReference>
<evidence type="ECO:0000313" key="9">
    <source>
        <dbReference type="EMBL" id="KAL0114113.1"/>
    </source>
</evidence>
<keyword evidence="1" id="KW-1015">Disulfide bond</keyword>
<dbReference type="InterPro" id="IPR013320">
    <property type="entry name" value="ConA-like_dom_sf"/>
</dbReference>
<feature type="transmembrane region" description="Helical" evidence="4">
    <location>
        <begin position="499"/>
        <end position="521"/>
    </location>
</feature>
<dbReference type="PANTHER" id="PTHR23282:SF101">
    <property type="entry name" value="MAM DOMAIN-CONTAINING PROTEIN"/>
    <property type="match status" value="1"/>
</dbReference>
<feature type="domain" description="Sushi" evidence="7">
    <location>
        <begin position="80"/>
        <end position="134"/>
    </location>
</feature>